<dbReference type="GO" id="GO:0015976">
    <property type="term" value="P:carbon utilization"/>
    <property type="evidence" value="ECO:0007669"/>
    <property type="project" value="InterPro"/>
</dbReference>
<name>A0A5B1CI32_9BACT</name>
<keyword evidence="3 6" id="KW-0862">Zinc</keyword>
<dbReference type="RefSeq" id="WP_068265170.1">
    <property type="nucleotide sequence ID" value="NZ_LWSK01000078.1"/>
</dbReference>
<dbReference type="OrthoDB" id="9769739at2"/>
<evidence type="ECO:0000313" key="8">
    <source>
        <dbReference type="EMBL" id="KAA1260867.1"/>
    </source>
</evidence>
<dbReference type="AlphaFoldDB" id="A0A5B1CI32"/>
<dbReference type="PANTHER" id="PTHR11002:SF76">
    <property type="entry name" value="CARBONIC ANHYDRASE"/>
    <property type="match status" value="1"/>
</dbReference>
<dbReference type="PANTHER" id="PTHR11002">
    <property type="entry name" value="CARBONIC ANHYDRASE"/>
    <property type="match status" value="1"/>
</dbReference>
<dbReference type="InterPro" id="IPR036874">
    <property type="entry name" value="Carbonic_anhydrase_sf"/>
</dbReference>
<keyword evidence="9" id="KW-1185">Reference proteome</keyword>
<accession>A0A5B1CI32</accession>
<dbReference type="InterPro" id="IPR015892">
    <property type="entry name" value="Carbonic_anhydrase_CS"/>
</dbReference>
<feature type="binding site" evidence="6">
    <location>
        <position position="98"/>
    </location>
    <ligand>
        <name>Zn(2+)</name>
        <dbReference type="ChEBI" id="CHEBI:29105"/>
    </ligand>
</feature>
<feature type="binding site" evidence="6">
    <location>
        <position position="44"/>
    </location>
    <ligand>
        <name>Zn(2+)</name>
        <dbReference type="ChEBI" id="CHEBI:29105"/>
    </ligand>
</feature>
<feature type="binding site" evidence="6">
    <location>
        <position position="101"/>
    </location>
    <ligand>
        <name>Zn(2+)</name>
        <dbReference type="ChEBI" id="CHEBI:29105"/>
    </ligand>
</feature>
<evidence type="ECO:0000256" key="4">
    <source>
        <dbReference type="ARBA" id="ARBA00023239"/>
    </source>
</evidence>
<keyword evidence="2 6" id="KW-0479">Metal-binding</keyword>
<reference evidence="8 9" key="1">
    <citation type="submission" date="2019-08" db="EMBL/GenBank/DDBJ databases">
        <title>Deep-cultivation of Planctomycetes and their phenomic and genomic characterization uncovers novel biology.</title>
        <authorList>
            <person name="Wiegand S."/>
            <person name="Jogler M."/>
            <person name="Boedeker C."/>
            <person name="Pinto D."/>
            <person name="Vollmers J."/>
            <person name="Rivas-Marin E."/>
            <person name="Kohn T."/>
            <person name="Peeters S.H."/>
            <person name="Heuer A."/>
            <person name="Rast P."/>
            <person name="Oberbeckmann S."/>
            <person name="Bunk B."/>
            <person name="Jeske O."/>
            <person name="Meyerdierks A."/>
            <person name="Storesund J.E."/>
            <person name="Kallscheuer N."/>
            <person name="Luecker S."/>
            <person name="Lage O.M."/>
            <person name="Pohl T."/>
            <person name="Merkel B.J."/>
            <person name="Hornburger P."/>
            <person name="Mueller R.-W."/>
            <person name="Bruemmer F."/>
            <person name="Labrenz M."/>
            <person name="Spormann A.M."/>
            <person name="Op Den Camp H."/>
            <person name="Overmann J."/>
            <person name="Amann R."/>
            <person name="Jetten M.S.M."/>
            <person name="Mascher T."/>
            <person name="Medema M.H."/>
            <person name="Devos D.P."/>
            <person name="Kaster A.-K."/>
            <person name="Ovreas L."/>
            <person name="Rohde M."/>
            <person name="Galperin M.Y."/>
            <person name="Jogler C."/>
        </authorList>
    </citation>
    <scope>NUCLEOTIDE SEQUENCE [LARGE SCALE GENOMIC DNA]</scope>
    <source>
        <strain evidence="8 9">LF1</strain>
    </source>
</reference>
<dbReference type="EMBL" id="VRLW01000001">
    <property type="protein sequence ID" value="KAA1260867.1"/>
    <property type="molecule type" value="Genomic_DNA"/>
</dbReference>
<gene>
    <name evidence="8" type="primary">can</name>
    <name evidence="8" type="ORF">LF1_34090</name>
</gene>
<dbReference type="GO" id="GO:0008270">
    <property type="term" value="F:zinc ion binding"/>
    <property type="evidence" value="ECO:0007669"/>
    <property type="project" value="UniProtKB-UniRule"/>
</dbReference>
<evidence type="ECO:0000256" key="5">
    <source>
        <dbReference type="ARBA" id="ARBA00048348"/>
    </source>
</evidence>
<comment type="caution">
    <text evidence="8">The sequence shown here is derived from an EMBL/GenBank/DDBJ whole genome shotgun (WGS) entry which is preliminary data.</text>
</comment>
<evidence type="ECO:0000256" key="7">
    <source>
        <dbReference type="RuleBase" id="RU003956"/>
    </source>
</evidence>
<comment type="catalytic activity">
    <reaction evidence="5 7">
        <text>hydrogencarbonate + H(+) = CO2 + H2O</text>
        <dbReference type="Rhea" id="RHEA:10748"/>
        <dbReference type="ChEBI" id="CHEBI:15377"/>
        <dbReference type="ChEBI" id="CHEBI:15378"/>
        <dbReference type="ChEBI" id="CHEBI:16526"/>
        <dbReference type="ChEBI" id="CHEBI:17544"/>
        <dbReference type="EC" id="4.2.1.1"/>
    </reaction>
</comment>
<dbReference type="Proteomes" id="UP000322699">
    <property type="component" value="Unassembled WGS sequence"/>
</dbReference>
<dbReference type="SUPFAM" id="SSF53056">
    <property type="entry name" value="beta-carbonic anhydrase, cab"/>
    <property type="match status" value="1"/>
</dbReference>
<comment type="similarity">
    <text evidence="1 7">Belongs to the beta-class carbonic anhydrase family.</text>
</comment>
<dbReference type="PROSITE" id="PS00705">
    <property type="entry name" value="PROK_CO2_ANHYDRASE_2"/>
    <property type="match status" value="1"/>
</dbReference>
<protein>
    <recommendedName>
        <fullName evidence="7">Carbonic anhydrase</fullName>
        <ecNumber evidence="7">4.2.1.1</ecNumber>
    </recommendedName>
    <alternativeName>
        <fullName evidence="7">Carbonate dehydratase</fullName>
    </alternativeName>
</protein>
<dbReference type="EC" id="4.2.1.1" evidence="7"/>
<evidence type="ECO:0000256" key="3">
    <source>
        <dbReference type="ARBA" id="ARBA00022833"/>
    </source>
</evidence>
<feature type="binding site" evidence="6">
    <location>
        <position position="42"/>
    </location>
    <ligand>
        <name>Zn(2+)</name>
        <dbReference type="ChEBI" id="CHEBI:29105"/>
    </ligand>
</feature>
<dbReference type="FunFam" id="3.40.1050.10:FF:000001">
    <property type="entry name" value="Carbonic anhydrase"/>
    <property type="match status" value="1"/>
</dbReference>
<dbReference type="InterPro" id="IPR001765">
    <property type="entry name" value="Carbonic_anhydrase"/>
</dbReference>
<proteinExistence type="inferred from homology"/>
<comment type="function">
    <text evidence="7">Reversible hydration of carbon dioxide.</text>
</comment>
<dbReference type="Gene3D" id="3.40.1050.10">
    <property type="entry name" value="Carbonic anhydrase"/>
    <property type="match status" value="1"/>
</dbReference>
<evidence type="ECO:0000313" key="9">
    <source>
        <dbReference type="Proteomes" id="UP000322699"/>
    </source>
</evidence>
<dbReference type="SMART" id="SM00947">
    <property type="entry name" value="Pro_CA"/>
    <property type="match status" value="1"/>
</dbReference>
<organism evidence="8 9">
    <name type="scientific">Rubripirellula obstinata</name>
    <dbReference type="NCBI Taxonomy" id="406547"/>
    <lineage>
        <taxon>Bacteria</taxon>
        <taxon>Pseudomonadati</taxon>
        <taxon>Planctomycetota</taxon>
        <taxon>Planctomycetia</taxon>
        <taxon>Pirellulales</taxon>
        <taxon>Pirellulaceae</taxon>
        <taxon>Rubripirellula</taxon>
    </lineage>
</organism>
<dbReference type="PROSITE" id="PS00704">
    <property type="entry name" value="PROK_CO2_ANHYDRASE_1"/>
    <property type="match status" value="1"/>
</dbReference>
<evidence type="ECO:0000256" key="6">
    <source>
        <dbReference type="PIRSR" id="PIRSR601765-1"/>
    </source>
</evidence>
<keyword evidence="4 7" id="KW-0456">Lyase</keyword>
<evidence type="ECO:0000256" key="1">
    <source>
        <dbReference type="ARBA" id="ARBA00006217"/>
    </source>
</evidence>
<dbReference type="GO" id="GO:0004089">
    <property type="term" value="F:carbonate dehydratase activity"/>
    <property type="evidence" value="ECO:0007669"/>
    <property type="project" value="UniProtKB-UniRule"/>
</dbReference>
<sequence length="214" mass="24130">MKSLPNLLKNNQEWAQHIVEGDPDYFQRLSEIQAPKYLWIGCADSRVPANQIVGLDPGELFVHRNVANLVVHTDLNCLSVLQFAIEVLKIKHVVVCGHYGCGGVSAALFHKELGLIENWLRNIQDVAINHQHRLDAIKSPKDRVDRLCELNVIEQVKNVCRTTIVRDAWRKGQFLSINGWVYGLGDGLIKDLGITVQGHEEMESVYESCLNKLA</sequence>
<dbReference type="Pfam" id="PF00484">
    <property type="entry name" value="Pro_CA"/>
    <property type="match status" value="1"/>
</dbReference>
<dbReference type="NCBIfam" id="NF007756">
    <property type="entry name" value="PRK10437.1"/>
    <property type="match status" value="1"/>
</dbReference>
<evidence type="ECO:0000256" key="2">
    <source>
        <dbReference type="ARBA" id="ARBA00022723"/>
    </source>
</evidence>
<dbReference type="CDD" id="cd00883">
    <property type="entry name" value="beta_CA_cladeA"/>
    <property type="match status" value="1"/>
</dbReference>
<comment type="cofactor">
    <cofactor evidence="6">
        <name>Zn(2+)</name>
        <dbReference type="ChEBI" id="CHEBI:29105"/>
    </cofactor>
    <text evidence="6">Binds 1 zinc ion per subunit.</text>
</comment>